<evidence type="ECO:0000256" key="10">
    <source>
        <dbReference type="PIRSR" id="PIRSR614732-2"/>
    </source>
</evidence>
<sequence>MPERRGPGHDLRLPPRSDRRGDRSGHPAARGARVRQAHPGRRGHRGDRPGRTRCGGRGGESHQHAARDGDRSGDGRDRSRRGHRWVVRPRHQAGRSRRDPLGPPCRSGPAGHRHGRGSHGRGRRGVRPRGGERRRGGDRHIRRSRGGLPTGRAVAALAGRSGARAPLRPPWAGERSVSGAAAGDAGDRGEDRVAGDAGDLRDRAAGGNPLVAALDTATRDRLAVLAAELGPEVGYLKVGLEAFTAHGGDAVQIARAHAPVFLDAKLHDIPATVEGAAAAASTLGVSLLTVHAGGGPAMIAAAARGAPDVRILAVTVLTSLDDDALAAMGQPPAVEQVPRLARMAVEAGAAGLVCAPGEVAAVRAAVGARPLVVTPGIRPAVPSAAVPSAAVPSAAESSAGESSAGESSAGELSAGELSAGESVGGTDDQARVGTPAGAIAAGADLLVVGRPLTRDPDPAAAARRVRRECAEAGR</sequence>
<feature type="compositionally biased region" description="Low complexity" evidence="12">
    <location>
        <begin position="396"/>
        <end position="421"/>
    </location>
</feature>
<dbReference type="InterPro" id="IPR014732">
    <property type="entry name" value="OMPdecase"/>
</dbReference>
<dbReference type="InterPro" id="IPR011060">
    <property type="entry name" value="RibuloseP-bd_barrel"/>
</dbReference>
<feature type="binding site" evidence="10">
    <location>
        <position position="449"/>
    </location>
    <ligand>
        <name>substrate</name>
    </ligand>
</feature>
<dbReference type="PANTHER" id="PTHR32119:SF2">
    <property type="entry name" value="OROTIDINE 5'-PHOSPHATE DECARBOXYLASE"/>
    <property type="match status" value="1"/>
</dbReference>
<evidence type="ECO:0000256" key="11">
    <source>
        <dbReference type="RuleBase" id="RU000512"/>
    </source>
</evidence>
<comment type="pathway">
    <text evidence="2 11">Pyrimidine metabolism; UMP biosynthesis via de novo pathway; UMP from orotate: step 2/2.</text>
</comment>
<dbReference type="GO" id="GO:0044205">
    <property type="term" value="P:'de novo' UMP biosynthetic process"/>
    <property type="evidence" value="ECO:0007669"/>
    <property type="project" value="UniProtKB-UniPathway"/>
</dbReference>
<dbReference type="GO" id="GO:0004590">
    <property type="term" value="F:orotidine-5'-phosphate decarboxylase activity"/>
    <property type="evidence" value="ECO:0007669"/>
    <property type="project" value="UniProtKB-EC"/>
</dbReference>
<feature type="compositionally biased region" description="Basic and acidic residues" evidence="12">
    <location>
        <begin position="185"/>
        <end position="201"/>
    </location>
</feature>
<feature type="domain" description="Orotidine 5'-phosphate decarboxylase" evidence="13">
    <location>
        <begin position="209"/>
        <end position="465"/>
    </location>
</feature>
<feature type="binding site" evidence="10">
    <location>
        <position position="318"/>
    </location>
    <ligand>
        <name>substrate</name>
    </ligand>
</feature>
<evidence type="ECO:0000256" key="4">
    <source>
        <dbReference type="ARBA" id="ARBA00021923"/>
    </source>
</evidence>
<feature type="compositionally biased region" description="Basic and acidic residues" evidence="12">
    <location>
        <begin position="1"/>
        <end position="25"/>
    </location>
</feature>
<feature type="binding site" evidence="10">
    <location>
        <position position="237"/>
    </location>
    <ligand>
        <name>substrate</name>
    </ligand>
</feature>
<dbReference type="SUPFAM" id="SSF51366">
    <property type="entry name" value="Ribulose-phoshate binding barrel"/>
    <property type="match status" value="2"/>
</dbReference>
<dbReference type="OrthoDB" id="9806203at2"/>
<protein>
    <recommendedName>
        <fullName evidence="4 11">Orotidine 5'-phosphate decarboxylase</fullName>
        <ecNumber evidence="3 11">4.1.1.23</ecNumber>
    </recommendedName>
</protein>
<dbReference type="GO" id="GO:0006207">
    <property type="term" value="P:'de novo' pyrimidine nucleobase biosynthetic process"/>
    <property type="evidence" value="ECO:0007669"/>
    <property type="project" value="InterPro"/>
</dbReference>
<feature type="compositionally biased region" description="Basic residues" evidence="12">
    <location>
        <begin position="32"/>
        <end position="45"/>
    </location>
</feature>
<dbReference type="PROSITE" id="PS00156">
    <property type="entry name" value="OMPDECASE"/>
    <property type="match status" value="1"/>
</dbReference>
<dbReference type="InterPro" id="IPR013785">
    <property type="entry name" value="Aldolase_TIM"/>
</dbReference>
<feature type="region of interest" description="Disordered" evidence="12">
    <location>
        <begin position="1"/>
        <end position="201"/>
    </location>
</feature>
<name>A0A411YK32_9ACTN</name>
<evidence type="ECO:0000256" key="1">
    <source>
        <dbReference type="ARBA" id="ARBA00002356"/>
    </source>
</evidence>
<gene>
    <name evidence="14" type="primary">pyrF</name>
    <name evidence="14" type="ORF">ER308_19510</name>
</gene>
<dbReference type="EMBL" id="CP036402">
    <property type="protein sequence ID" value="QBI21540.1"/>
    <property type="molecule type" value="Genomic_DNA"/>
</dbReference>
<dbReference type="UniPathway" id="UPA00070">
    <property type="reaction ID" value="UER00120"/>
</dbReference>
<evidence type="ECO:0000256" key="2">
    <source>
        <dbReference type="ARBA" id="ARBA00004861"/>
    </source>
</evidence>
<keyword evidence="5 11" id="KW-0210">Decarboxylase</keyword>
<evidence type="ECO:0000256" key="8">
    <source>
        <dbReference type="ARBA" id="ARBA00049157"/>
    </source>
</evidence>
<reference evidence="14 15" key="1">
    <citation type="submission" date="2019-01" db="EMBL/GenBank/DDBJ databases">
        <title>Egibacter rhizosphaerae EGI 80759T.</title>
        <authorList>
            <person name="Chen D.-D."/>
            <person name="Tian Y."/>
            <person name="Jiao J.-Y."/>
            <person name="Zhang X.-T."/>
            <person name="Zhang Y.-G."/>
            <person name="Zhang Y."/>
            <person name="Xiao M."/>
            <person name="Shu W.-S."/>
            <person name="Li W.-J."/>
        </authorList>
    </citation>
    <scope>NUCLEOTIDE SEQUENCE [LARGE SCALE GENOMIC DNA]</scope>
    <source>
        <strain evidence="14 15">EGI 80759</strain>
    </source>
</reference>
<feature type="compositionally biased region" description="Basic and acidic residues" evidence="12">
    <location>
        <begin position="129"/>
        <end position="139"/>
    </location>
</feature>
<dbReference type="Gene3D" id="3.20.20.70">
    <property type="entry name" value="Aldolase class I"/>
    <property type="match status" value="1"/>
</dbReference>
<evidence type="ECO:0000256" key="7">
    <source>
        <dbReference type="ARBA" id="ARBA00023239"/>
    </source>
</evidence>
<organism evidence="14 15">
    <name type="scientific">Egibacter rhizosphaerae</name>
    <dbReference type="NCBI Taxonomy" id="1670831"/>
    <lineage>
        <taxon>Bacteria</taxon>
        <taxon>Bacillati</taxon>
        <taxon>Actinomycetota</taxon>
        <taxon>Nitriliruptoria</taxon>
        <taxon>Egibacterales</taxon>
        <taxon>Egibacteraceae</taxon>
        <taxon>Egibacter</taxon>
    </lineage>
</organism>
<comment type="catalytic activity">
    <reaction evidence="8 11">
        <text>orotidine 5'-phosphate + H(+) = UMP + CO2</text>
        <dbReference type="Rhea" id="RHEA:11596"/>
        <dbReference type="ChEBI" id="CHEBI:15378"/>
        <dbReference type="ChEBI" id="CHEBI:16526"/>
        <dbReference type="ChEBI" id="CHEBI:57538"/>
        <dbReference type="ChEBI" id="CHEBI:57865"/>
        <dbReference type="EC" id="4.1.1.23"/>
    </reaction>
</comment>
<dbReference type="InterPro" id="IPR001754">
    <property type="entry name" value="OMPdeCOase_dom"/>
</dbReference>
<comment type="function">
    <text evidence="1">Catalyzes the decarboxylation of orotidine 5'-monophosphate (OMP) to uridine 5'-monophosphate (UMP).</text>
</comment>
<keyword evidence="7 11" id="KW-0456">Lyase</keyword>
<comment type="similarity">
    <text evidence="11">Belongs to the OMP decarboxylase family.</text>
</comment>
<feature type="active site" description="For OMPdecase activity" evidence="9">
    <location>
        <position position="265"/>
    </location>
</feature>
<accession>A0A411YK32</accession>
<feature type="binding site" evidence="10">
    <location>
        <position position="429"/>
    </location>
    <ligand>
        <name>substrate</name>
    </ligand>
</feature>
<evidence type="ECO:0000256" key="9">
    <source>
        <dbReference type="PIRSR" id="PIRSR614732-1"/>
    </source>
</evidence>
<evidence type="ECO:0000256" key="5">
    <source>
        <dbReference type="ARBA" id="ARBA00022793"/>
    </source>
</evidence>
<keyword evidence="6 11" id="KW-0665">Pyrimidine biosynthesis</keyword>
<feature type="compositionally biased region" description="Basic residues" evidence="12">
    <location>
        <begin position="78"/>
        <end position="95"/>
    </location>
</feature>
<evidence type="ECO:0000313" key="15">
    <source>
        <dbReference type="Proteomes" id="UP000291469"/>
    </source>
</evidence>
<evidence type="ECO:0000259" key="13">
    <source>
        <dbReference type="SMART" id="SM00934"/>
    </source>
</evidence>
<feature type="active site" description="For OMPdecase activity" evidence="9">
    <location>
        <position position="268"/>
    </location>
</feature>
<evidence type="ECO:0000256" key="3">
    <source>
        <dbReference type="ARBA" id="ARBA00012321"/>
    </source>
</evidence>
<dbReference type="NCBIfam" id="TIGR01740">
    <property type="entry name" value="pyrF"/>
    <property type="match status" value="1"/>
</dbReference>
<evidence type="ECO:0000256" key="6">
    <source>
        <dbReference type="ARBA" id="ARBA00022975"/>
    </source>
</evidence>
<dbReference type="Proteomes" id="UP000291469">
    <property type="component" value="Chromosome"/>
</dbReference>
<feature type="region of interest" description="Disordered" evidence="12">
    <location>
        <begin position="396"/>
        <end position="435"/>
    </location>
</feature>
<feature type="compositionally biased region" description="Basic and acidic residues" evidence="12">
    <location>
        <begin position="59"/>
        <end position="77"/>
    </location>
</feature>
<proteinExistence type="inferred from homology"/>
<feature type="binding site" evidence="10">
    <location>
        <position position="450"/>
    </location>
    <ligand>
        <name>substrate</name>
    </ligand>
</feature>
<dbReference type="EC" id="4.1.1.23" evidence="3 11"/>
<dbReference type="GO" id="GO:0005829">
    <property type="term" value="C:cytosol"/>
    <property type="evidence" value="ECO:0007669"/>
    <property type="project" value="TreeGrafter"/>
</dbReference>
<feature type="compositionally biased region" description="Basic residues" evidence="12">
    <location>
        <begin position="111"/>
        <end position="127"/>
    </location>
</feature>
<evidence type="ECO:0000313" key="14">
    <source>
        <dbReference type="EMBL" id="QBI21540.1"/>
    </source>
</evidence>
<dbReference type="SMART" id="SM00934">
    <property type="entry name" value="OMPdecase"/>
    <property type="match status" value="1"/>
</dbReference>
<dbReference type="CDD" id="cd04725">
    <property type="entry name" value="OMP_decarboxylase_like"/>
    <property type="match status" value="1"/>
</dbReference>
<dbReference type="Pfam" id="PF00215">
    <property type="entry name" value="OMPdecase"/>
    <property type="match status" value="2"/>
</dbReference>
<dbReference type="InterPro" id="IPR018089">
    <property type="entry name" value="OMPdecase_AS"/>
</dbReference>
<feature type="binding site" evidence="10">
    <location>
        <position position="215"/>
    </location>
    <ligand>
        <name>substrate</name>
    </ligand>
</feature>
<dbReference type="KEGG" id="erz:ER308_19510"/>
<feature type="binding site" evidence="10">
    <location>
        <position position="378"/>
    </location>
    <ligand>
        <name>substrate</name>
    </ligand>
</feature>
<keyword evidence="15" id="KW-1185">Reference proteome</keyword>
<dbReference type="AlphaFoldDB" id="A0A411YK32"/>
<dbReference type="PANTHER" id="PTHR32119">
    <property type="entry name" value="OROTIDINE 5'-PHOSPHATE DECARBOXYLASE"/>
    <property type="match status" value="1"/>
</dbReference>
<feature type="active site" description="For OMPdecase activity" evidence="9">
    <location>
        <position position="263"/>
    </location>
</feature>
<evidence type="ECO:0000256" key="12">
    <source>
        <dbReference type="SAM" id="MobiDB-lite"/>
    </source>
</evidence>